<dbReference type="InterPro" id="IPR025874">
    <property type="entry name" value="DZR"/>
</dbReference>
<evidence type="ECO:0000259" key="2">
    <source>
        <dbReference type="Pfam" id="PF13240"/>
    </source>
</evidence>
<dbReference type="Pfam" id="PF13240">
    <property type="entry name" value="Zn_Ribbon_1"/>
    <property type="match status" value="1"/>
</dbReference>
<feature type="domain" description="DZANK-type" evidence="1">
    <location>
        <begin position="108"/>
        <end position="170"/>
    </location>
</feature>
<reference evidence="3" key="2">
    <citation type="journal article" date="2021" name="Sci. Rep.">
        <title>The distribution of antibiotic resistance genes in chicken gut microbiota commensals.</title>
        <authorList>
            <person name="Juricova H."/>
            <person name="Matiasovicova J."/>
            <person name="Kubasova T."/>
            <person name="Cejkova D."/>
            <person name="Rychlik I."/>
        </authorList>
    </citation>
    <scope>NUCLEOTIDE SEQUENCE</scope>
    <source>
        <strain evidence="3">An420c</strain>
    </source>
</reference>
<keyword evidence="4" id="KW-1185">Reference proteome</keyword>
<accession>A0A939BC90</accession>
<dbReference type="Pfam" id="PF12773">
    <property type="entry name" value="DZR"/>
    <property type="match status" value="1"/>
</dbReference>
<dbReference type="EMBL" id="JACJLV010000012">
    <property type="protein sequence ID" value="MBM6826542.1"/>
    <property type="molecule type" value="Genomic_DNA"/>
</dbReference>
<dbReference type="AlphaFoldDB" id="A0A939BC90"/>
<evidence type="ECO:0000313" key="3">
    <source>
        <dbReference type="EMBL" id="MBM6826542.1"/>
    </source>
</evidence>
<dbReference type="Proteomes" id="UP000713880">
    <property type="component" value="Unassembled WGS sequence"/>
</dbReference>
<feature type="domain" description="Zinc-ribbon" evidence="2">
    <location>
        <begin position="65"/>
        <end position="84"/>
    </location>
</feature>
<evidence type="ECO:0000313" key="4">
    <source>
        <dbReference type="Proteomes" id="UP000713880"/>
    </source>
</evidence>
<proteinExistence type="predicted"/>
<evidence type="ECO:0000259" key="1">
    <source>
        <dbReference type="Pfam" id="PF12773"/>
    </source>
</evidence>
<organism evidence="3 4">
    <name type="scientific">Mordavella massiliensis</name>
    <dbReference type="NCBI Taxonomy" id="1871024"/>
    <lineage>
        <taxon>Bacteria</taxon>
        <taxon>Bacillati</taxon>
        <taxon>Bacillota</taxon>
        <taxon>Clostridia</taxon>
        <taxon>Eubacteriales</taxon>
        <taxon>Clostridiaceae</taxon>
        <taxon>Mordavella</taxon>
    </lineage>
</organism>
<dbReference type="InterPro" id="IPR026870">
    <property type="entry name" value="Zinc_ribbon_dom"/>
</dbReference>
<reference evidence="3" key="1">
    <citation type="submission" date="2020-08" db="EMBL/GenBank/DDBJ databases">
        <authorList>
            <person name="Cejkova D."/>
            <person name="Kubasova T."/>
            <person name="Jahodarova E."/>
            <person name="Rychlik I."/>
        </authorList>
    </citation>
    <scope>NUCLEOTIDE SEQUENCE</scope>
    <source>
        <strain evidence="3">An420c</strain>
    </source>
</reference>
<name>A0A939BC90_9CLOT</name>
<comment type="caution">
    <text evidence="3">The sequence shown here is derived from an EMBL/GenBank/DDBJ whole genome shotgun (WGS) entry which is preliminary data.</text>
</comment>
<protein>
    <submittedName>
        <fullName evidence="3">Zinc ribbon domain-containing protein</fullName>
    </submittedName>
</protein>
<sequence length="174" mass="18692">MEGLESMTPLESEKKDLMARLGEIYYKKCKESGNVTAEEAEILEKIARLDQEMPGEDTEYQGSVCPGCGAPVEPDQVFCVNCGIRLVEDDAVTEMHLESDTPKPGNVCPHCGAPVNDDQDFCIMCGTRLGQPGQQAGGGQAQPEAANVPKRCPGCGKILPPEMHFCTACGTRVD</sequence>
<dbReference type="RefSeq" id="WP_204908586.1">
    <property type="nucleotide sequence ID" value="NZ_JACJLV010000012.1"/>
</dbReference>
<gene>
    <name evidence="3" type="ORF">H6A13_05415</name>
</gene>